<protein>
    <submittedName>
        <fullName evidence="1">Uncharacterized protein</fullName>
    </submittedName>
</protein>
<sequence length="60" mass="7251">MPKQNSVQIFDSRYIDKSRLETLLKALYDGSEYSVRRQLDKWRVEAPEPLERKQIEALRR</sequence>
<dbReference type="Proteomes" id="UP000054342">
    <property type="component" value="Unassembled WGS sequence"/>
</dbReference>
<dbReference type="EMBL" id="KN847317">
    <property type="protein sequence ID" value="KIW61345.1"/>
    <property type="molecule type" value="Genomic_DNA"/>
</dbReference>
<dbReference type="AlphaFoldDB" id="A0A0D2F318"/>
<organism evidence="1 2">
    <name type="scientific">Exophiala xenobiotica</name>
    <dbReference type="NCBI Taxonomy" id="348802"/>
    <lineage>
        <taxon>Eukaryota</taxon>
        <taxon>Fungi</taxon>
        <taxon>Dikarya</taxon>
        <taxon>Ascomycota</taxon>
        <taxon>Pezizomycotina</taxon>
        <taxon>Eurotiomycetes</taxon>
        <taxon>Chaetothyriomycetidae</taxon>
        <taxon>Chaetothyriales</taxon>
        <taxon>Herpotrichiellaceae</taxon>
        <taxon>Exophiala</taxon>
    </lineage>
</organism>
<evidence type="ECO:0000313" key="2">
    <source>
        <dbReference type="Proteomes" id="UP000054342"/>
    </source>
</evidence>
<dbReference type="GeneID" id="25323384"/>
<dbReference type="HOGENOM" id="CLU_2941717_0_0_1"/>
<accession>A0A0D2F318</accession>
<proteinExistence type="predicted"/>
<gene>
    <name evidence="1" type="ORF">PV05_01476</name>
</gene>
<evidence type="ECO:0000313" key="1">
    <source>
        <dbReference type="EMBL" id="KIW61345.1"/>
    </source>
</evidence>
<reference evidence="1 2" key="1">
    <citation type="submission" date="2015-01" db="EMBL/GenBank/DDBJ databases">
        <title>The Genome Sequence of Exophiala xenobiotica CBS118157.</title>
        <authorList>
            <consortium name="The Broad Institute Genomics Platform"/>
            <person name="Cuomo C."/>
            <person name="de Hoog S."/>
            <person name="Gorbushina A."/>
            <person name="Stielow B."/>
            <person name="Teixiera M."/>
            <person name="Abouelleil A."/>
            <person name="Chapman S.B."/>
            <person name="Priest M."/>
            <person name="Young S.K."/>
            <person name="Wortman J."/>
            <person name="Nusbaum C."/>
            <person name="Birren B."/>
        </authorList>
    </citation>
    <scope>NUCLEOTIDE SEQUENCE [LARGE SCALE GENOMIC DNA]</scope>
    <source>
        <strain evidence="1 2">CBS 118157</strain>
    </source>
</reference>
<keyword evidence="2" id="KW-1185">Reference proteome</keyword>
<name>A0A0D2F318_9EURO</name>
<dbReference type="RefSeq" id="XP_013321929.1">
    <property type="nucleotide sequence ID" value="XM_013466475.1"/>
</dbReference>